<feature type="region of interest" description="Disordered" evidence="2">
    <location>
        <begin position="681"/>
        <end position="709"/>
    </location>
</feature>
<dbReference type="GeneID" id="85316987"/>
<feature type="compositionally biased region" description="Polar residues" evidence="2">
    <location>
        <begin position="591"/>
        <end position="600"/>
    </location>
</feature>
<feature type="compositionally biased region" description="Basic and acidic residues" evidence="2">
    <location>
        <begin position="815"/>
        <end position="827"/>
    </location>
</feature>
<gene>
    <name evidence="3" type="ORF">B0T26DRAFT_19659</name>
</gene>
<feature type="region of interest" description="Disordered" evidence="2">
    <location>
        <begin position="1"/>
        <end position="358"/>
    </location>
</feature>
<feature type="region of interest" description="Disordered" evidence="2">
    <location>
        <begin position="755"/>
        <end position="783"/>
    </location>
</feature>
<feature type="compositionally biased region" description="Low complexity" evidence="2">
    <location>
        <begin position="392"/>
        <end position="409"/>
    </location>
</feature>
<feature type="compositionally biased region" description="Polar residues" evidence="2">
    <location>
        <begin position="1"/>
        <end position="12"/>
    </location>
</feature>
<feature type="region of interest" description="Disordered" evidence="2">
    <location>
        <begin position="590"/>
        <end position="609"/>
    </location>
</feature>
<feature type="compositionally biased region" description="Low complexity" evidence="2">
    <location>
        <begin position="145"/>
        <end position="171"/>
    </location>
</feature>
<proteinExistence type="predicted"/>
<protein>
    <submittedName>
        <fullName evidence="3">Uncharacterized protein</fullName>
    </submittedName>
</protein>
<feature type="compositionally biased region" description="Acidic residues" evidence="2">
    <location>
        <begin position="829"/>
        <end position="840"/>
    </location>
</feature>
<feature type="compositionally biased region" description="Polar residues" evidence="2">
    <location>
        <begin position="239"/>
        <end position="252"/>
    </location>
</feature>
<feature type="compositionally biased region" description="Basic and acidic residues" evidence="2">
    <location>
        <begin position="78"/>
        <end position="89"/>
    </location>
</feature>
<dbReference type="EMBL" id="JAUIRO010000001">
    <property type="protein sequence ID" value="KAK0733427.1"/>
    <property type="molecule type" value="Genomic_DNA"/>
</dbReference>
<feature type="compositionally biased region" description="Pro residues" evidence="2">
    <location>
        <begin position="198"/>
        <end position="212"/>
    </location>
</feature>
<comment type="caution">
    <text evidence="3">The sequence shown here is derived from an EMBL/GenBank/DDBJ whole genome shotgun (WGS) entry which is preliminary data.</text>
</comment>
<feature type="region of interest" description="Disordered" evidence="2">
    <location>
        <begin position="374"/>
        <end position="487"/>
    </location>
</feature>
<dbReference type="AlphaFoldDB" id="A0AA40BFR6"/>
<feature type="compositionally biased region" description="Polar residues" evidence="2">
    <location>
        <begin position="881"/>
        <end position="896"/>
    </location>
</feature>
<dbReference type="RefSeq" id="XP_060302304.1">
    <property type="nucleotide sequence ID" value="XM_060433717.1"/>
</dbReference>
<feature type="compositionally biased region" description="Low complexity" evidence="2">
    <location>
        <begin position="308"/>
        <end position="319"/>
    </location>
</feature>
<accession>A0AA40BFR6</accession>
<keyword evidence="1" id="KW-0175">Coiled coil</keyword>
<evidence type="ECO:0000313" key="4">
    <source>
        <dbReference type="Proteomes" id="UP001172101"/>
    </source>
</evidence>
<feature type="compositionally biased region" description="Acidic residues" evidence="2">
    <location>
        <begin position="800"/>
        <end position="814"/>
    </location>
</feature>
<dbReference type="Proteomes" id="UP001172101">
    <property type="component" value="Unassembled WGS sequence"/>
</dbReference>
<feature type="coiled-coil region" evidence="1">
    <location>
        <begin position="715"/>
        <end position="749"/>
    </location>
</feature>
<feature type="compositionally biased region" description="Basic and acidic residues" evidence="2">
    <location>
        <begin position="135"/>
        <end position="144"/>
    </location>
</feature>
<feature type="compositionally biased region" description="Acidic residues" evidence="2">
    <location>
        <begin position="860"/>
        <end position="869"/>
    </location>
</feature>
<sequence length="896" mass="96292">MPSLWKSASVTSRGKPGPQKSIRGTISAPIPIPVPVDDDEFPIRRPGSTKATARTDDEFPMRKPGTGIASTIPPVVEPEIKAPVDKYDEPEIESEPEPEPKLEPESDTEPPYEQASEVEREQELNDELQAGSEPVNEKDLEHGQEQVQEQVQVQEPEQPEPAQGQAHEQPQVLLPLLPSTPVKISEPGRTDPDIDIQPEPPLHLPPPPPPTTGPSVFSGRPASRSPPQRISPRRTSPSDISPHQTTPPRTKQPSPPSRRATNPVLGAVRYSVVSEAPTTQSKDSPQRKKSTLRSALGRLFGRSKKKNGSGSQDSGRDSGPVGSSQHRSDPITTSRLKENPPGRSASLPITEFNMPLRSHSIGPDDIMAIESARDSLQAEAAGASSGAGVGAGAAAATGGRRRAATTTSRLFLQPRLRTTEFGAGLSPRPASSHGRGSRLADTNEPEDPNEIGRAITSDSGNGVRRRSRSLSGLQDFMGGRPGARRRSDEIRYWRESYDPGFMSPLSSNAQEDDTGLIDVSAPESPAVERPPKTPPQPFNFGPITTDMAGMKITQVASIDTRIGDLEFRAHKLERVVGQLCHAVPGFKTPFGDTTPSQGESSSRKPIFAYSASPPPPIPAIYRTISSDLKETPKYAASRRSVETDSHSQVSFGDAPIFIGSLHPPSSFAAQSQSLTVTAAPPANSLDRPASNSTIRGAANLPAVGREAGGNSDERYAALAAQLETERAARQALEAQVKKLSERLNTLSTTMFAMVRGPSESRSQERLAPPSPGGHSSLQPQPVKTLLVPPPEAVKALSVFETDDDDDDNEDEDERTEAAGAKEIRSLESEVADDNLTEDDFQTPREDMPPLSYGAFGEELRPDDDGEAESDDPKRKKAARTLSLSQLTLGKGQRTQI</sequence>
<evidence type="ECO:0000313" key="3">
    <source>
        <dbReference type="EMBL" id="KAK0733427.1"/>
    </source>
</evidence>
<reference evidence="3" key="1">
    <citation type="submission" date="2023-06" db="EMBL/GenBank/DDBJ databases">
        <title>Genome-scale phylogeny and comparative genomics of the fungal order Sordariales.</title>
        <authorList>
            <consortium name="Lawrence Berkeley National Laboratory"/>
            <person name="Hensen N."/>
            <person name="Bonometti L."/>
            <person name="Westerberg I."/>
            <person name="Brannstrom I.O."/>
            <person name="Guillou S."/>
            <person name="Cros-Aarteil S."/>
            <person name="Calhoun S."/>
            <person name="Haridas S."/>
            <person name="Kuo A."/>
            <person name="Mondo S."/>
            <person name="Pangilinan J."/>
            <person name="Riley R."/>
            <person name="LaButti K."/>
            <person name="Andreopoulos B."/>
            <person name="Lipzen A."/>
            <person name="Chen C."/>
            <person name="Yanf M."/>
            <person name="Daum C."/>
            <person name="Ng V."/>
            <person name="Clum A."/>
            <person name="Steindorff A."/>
            <person name="Ohm R."/>
            <person name="Martin F."/>
            <person name="Silar P."/>
            <person name="Natvig D."/>
            <person name="Lalanne C."/>
            <person name="Gautier V."/>
            <person name="Ament-velasquez S.L."/>
            <person name="Kruys A."/>
            <person name="Hutchinson M.I."/>
            <person name="Powell A.J."/>
            <person name="Barry K."/>
            <person name="Miller A.N."/>
            <person name="Grigoriev I.V."/>
            <person name="Debuchy R."/>
            <person name="Gladieux P."/>
            <person name="Thoren M.H."/>
            <person name="Johannesson H."/>
        </authorList>
    </citation>
    <scope>NUCLEOTIDE SEQUENCE</scope>
    <source>
        <strain evidence="3">SMH2392-1A</strain>
    </source>
</reference>
<name>A0AA40BFR6_9PEZI</name>
<feature type="region of interest" description="Disordered" evidence="2">
    <location>
        <begin position="799"/>
        <end position="896"/>
    </location>
</feature>
<evidence type="ECO:0000256" key="1">
    <source>
        <dbReference type="SAM" id="Coils"/>
    </source>
</evidence>
<feature type="compositionally biased region" description="Low complexity" evidence="2">
    <location>
        <begin position="220"/>
        <end position="238"/>
    </location>
</feature>
<evidence type="ECO:0000256" key="2">
    <source>
        <dbReference type="SAM" id="MobiDB-lite"/>
    </source>
</evidence>
<organism evidence="3 4">
    <name type="scientific">Lasiosphaeria miniovina</name>
    <dbReference type="NCBI Taxonomy" id="1954250"/>
    <lineage>
        <taxon>Eukaryota</taxon>
        <taxon>Fungi</taxon>
        <taxon>Dikarya</taxon>
        <taxon>Ascomycota</taxon>
        <taxon>Pezizomycotina</taxon>
        <taxon>Sordariomycetes</taxon>
        <taxon>Sordariomycetidae</taxon>
        <taxon>Sordariales</taxon>
        <taxon>Lasiosphaeriaceae</taxon>
        <taxon>Lasiosphaeria</taxon>
    </lineage>
</organism>
<keyword evidence="4" id="KW-1185">Reference proteome</keyword>
<feature type="compositionally biased region" description="Polar residues" evidence="2">
    <location>
        <begin position="321"/>
        <end position="334"/>
    </location>
</feature>